<organism evidence="4 5">
    <name type="scientific">Camelliibacillus cellulosilyticus</name>
    <dbReference type="NCBI Taxonomy" id="2174486"/>
    <lineage>
        <taxon>Bacteria</taxon>
        <taxon>Bacillati</taxon>
        <taxon>Bacillota</taxon>
        <taxon>Bacilli</taxon>
        <taxon>Bacillales</taxon>
        <taxon>Sporolactobacillaceae</taxon>
        <taxon>Camelliibacillus</taxon>
    </lineage>
</organism>
<dbReference type="PROSITE" id="PS00061">
    <property type="entry name" value="ADH_SHORT"/>
    <property type="match status" value="1"/>
</dbReference>
<evidence type="ECO:0000256" key="2">
    <source>
        <dbReference type="ARBA" id="ARBA00023002"/>
    </source>
</evidence>
<dbReference type="CDD" id="cd05374">
    <property type="entry name" value="17beta-HSD-like_SDR_c"/>
    <property type="match status" value="1"/>
</dbReference>
<proteinExistence type="inferred from homology"/>
<evidence type="ECO:0000313" key="5">
    <source>
        <dbReference type="Proteomes" id="UP001596022"/>
    </source>
</evidence>
<dbReference type="PANTHER" id="PTHR43976:SF16">
    <property type="entry name" value="SHORT-CHAIN DEHYDROGENASE_REDUCTASE FAMILY PROTEIN"/>
    <property type="match status" value="1"/>
</dbReference>
<sequence>MMNQKVALVTGSSSGFGLLITLALAKAGFHVVATMRDLARKNQLLEKAEASGVLEQIECAALDVTDPDSIYETVTDTLNKHGTIDILVNNAGFAAGGFIEEVPMETWRRQFETNVFGLIDVTKAVLPSMREAGSGTIINMSSISGRIALPGLGPYSASKFAIEGFSEALRLEMQPYGVHVVLIEPGSYQTAIWSKGLDALEHQELSDYASKTARLMKRVRRIAETAGDPEDVAKLVADVAELDRPDFRYPIGKGVKQTVNLKHWLPWKWIERTILKKMS</sequence>
<dbReference type="PANTHER" id="PTHR43976">
    <property type="entry name" value="SHORT CHAIN DEHYDROGENASE"/>
    <property type="match status" value="1"/>
</dbReference>
<dbReference type="PRINTS" id="PR00081">
    <property type="entry name" value="GDHRDH"/>
</dbReference>
<gene>
    <name evidence="4" type="ORF">ACFO4N_10320</name>
</gene>
<comment type="caution">
    <text evidence="4">The sequence shown here is derived from an EMBL/GenBank/DDBJ whole genome shotgun (WGS) entry which is preliminary data.</text>
</comment>
<dbReference type="InterPro" id="IPR051911">
    <property type="entry name" value="SDR_oxidoreductase"/>
</dbReference>
<keyword evidence="2" id="KW-0560">Oxidoreductase</keyword>
<dbReference type="InterPro" id="IPR020904">
    <property type="entry name" value="Sc_DH/Rdtase_CS"/>
</dbReference>
<dbReference type="EMBL" id="JBHSFW010000005">
    <property type="protein sequence ID" value="MFC4619108.1"/>
    <property type="molecule type" value="Genomic_DNA"/>
</dbReference>
<dbReference type="Pfam" id="PF00106">
    <property type="entry name" value="adh_short"/>
    <property type="match status" value="1"/>
</dbReference>
<dbReference type="SUPFAM" id="SSF51735">
    <property type="entry name" value="NAD(P)-binding Rossmann-fold domains"/>
    <property type="match status" value="1"/>
</dbReference>
<dbReference type="RefSeq" id="WP_376846207.1">
    <property type="nucleotide sequence ID" value="NZ_JBHSFW010000005.1"/>
</dbReference>
<evidence type="ECO:0000313" key="4">
    <source>
        <dbReference type="EMBL" id="MFC4619108.1"/>
    </source>
</evidence>
<comment type="similarity">
    <text evidence="1 3">Belongs to the short-chain dehydrogenases/reductases (SDR) family.</text>
</comment>
<evidence type="ECO:0000256" key="3">
    <source>
        <dbReference type="RuleBase" id="RU000363"/>
    </source>
</evidence>
<name>A0ABV9GMF8_9BACL</name>
<evidence type="ECO:0000256" key="1">
    <source>
        <dbReference type="ARBA" id="ARBA00006484"/>
    </source>
</evidence>
<dbReference type="PRINTS" id="PR00080">
    <property type="entry name" value="SDRFAMILY"/>
</dbReference>
<keyword evidence="5" id="KW-1185">Reference proteome</keyword>
<dbReference type="Gene3D" id="3.40.50.720">
    <property type="entry name" value="NAD(P)-binding Rossmann-like Domain"/>
    <property type="match status" value="1"/>
</dbReference>
<accession>A0ABV9GMF8</accession>
<protein>
    <submittedName>
        <fullName evidence="4">Oxidoreductase</fullName>
    </submittedName>
</protein>
<dbReference type="InterPro" id="IPR036291">
    <property type="entry name" value="NAD(P)-bd_dom_sf"/>
</dbReference>
<dbReference type="NCBIfam" id="NF005372">
    <property type="entry name" value="PRK06914.1"/>
    <property type="match status" value="1"/>
</dbReference>
<dbReference type="InterPro" id="IPR002347">
    <property type="entry name" value="SDR_fam"/>
</dbReference>
<dbReference type="Proteomes" id="UP001596022">
    <property type="component" value="Unassembled WGS sequence"/>
</dbReference>
<reference evidence="5" key="1">
    <citation type="journal article" date="2019" name="Int. J. Syst. Evol. Microbiol.">
        <title>The Global Catalogue of Microorganisms (GCM) 10K type strain sequencing project: providing services to taxonomists for standard genome sequencing and annotation.</title>
        <authorList>
            <consortium name="The Broad Institute Genomics Platform"/>
            <consortium name="The Broad Institute Genome Sequencing Center for Infectious Disease"/>
            <person name="Wu L."/>
            <person name="Ma J."/>
        </authorList>
    </citation>
    <scope>NUCLEOTIDE SEQUENCE [LARGE SCALE GENOMIC DNA]</scope>
    <source>
        <strain evidence="5">CGMCC 1.16306</strain>
    </source>
</reference>